<organism evidence="2 3">
    <name type="scientific">Pseudomonas putida</name>
    <name type="common">Arthrobacter siderocapsulatus</name>
    <dbReference type="NCBI Taxonomy" id="303"/>
    <lineage>
        <taxon>Bacteria</taxon>
        <taxon>Pseudomonadati</taxon>
        <taxon>Pseudomonadota</taxon>
        <taxon>Gammaproteobacteria</taxon>
        <taxon>Pseudomonadales</taxon>
        <taxon>Pseudomonadaceae</taxon>
        <taxon>Pseudomonas</taxon>
    </lineage>
</organism>
<keyword evidence="1" id="KW-1133">Transmembrane helix</keyword>
<dbReference type="EMBL" id="NBWC01000029">
    <property type="protein sequence ID" value="ORL62408.1"/>
    <property type="molecule type" value="Genomic_DNA"/>
</dbReference>
<evidence type="ECO:0008006" key="4">
    <source>
        <dbReference type="Google" id="ProtNLM"/>
    </source>
</evidence>
<protein>
    <recommendedName>
        <fullName evidence="4">Chemotaxis protein</fullName>
    </recommendedName>
</protein>
<dbReference type="Proteomes" id="UP000193675">
    <property type="component" value="Unassembled WGS sequence"/>
</dbReference>
<evidence type="ECO:0000313" key="2">
    <source>
        <dbReference type="EMBL" id="ORL62408.1"/>
    </source>
</evidence>
<feature type="transmembrane region" description="Helical" evidence="1">
    <location>
        <begin position="6"/>
        <end position="26"/>
    </location>
</feature>
<sequence>MQPHQYALAAGILWLLTLIMLPFVIAKIHRRAYDEGFAEHQSQFNSYSAALNKDISQLVVARKEDQIKHNLTVGNLKRTITELEERIMSYTGLAVTRADYEQLLAAAETLRLTERTLTAMKATTQGVRAGQQASNLDDLAKRVHAQLRATAVRAEVAA</sequence>
<proteinExistence type="predicted"/>
<dbReference type="RefSeq" id="WP_084858154.1">
    <property type="nucleotide sequence ID" value="NZ_NBWC01000029.1"/>
</dbReference>
<evidence type="ECO:0000256" key="1">
    <source>
        <dbReference type="SAM" id="Phobius"/>
    </source>
</evidence>
<comment type="caution">
    <text evidence="2">The sequence shown here is derived from an EMBL/GenBank/DDBJ whole genome shotgun (WGS) entry which is preliminary data.</text>
</comment>
<keyword evidence="1" id="KW-0812">Transmembrane</keyword>
<gene>
    <name evidence="2" type="ORF">B7H17_18475</name>
</gene>
<accession>A0A1X0ZS00</accession>
<name>A0A1X0ZS00_PSEPU</name>
<reference evidence="2 3" key="1">
    <citation type="submission" date="2017-04" db="EMBL/GenBank/DDBJ databases">
        <title>Presence of VIM-2 positive Pseudomonas species in chickens and their surrounding environment.</title>
        <authorList>
            <person name="Zhang R."/>
        </authorList>
    </citation>
    <scope>NUCLEOTIDE SEQUENCE [LARGE SCALE GENOMIC DNA]</scope>
    <source>
        <strain evidence="2 3">DZ-C18</strain>
    </source>
</reference>
<evidence type="ECO:0000313" key="3">
    <source>
        <dbReference type="Proteomes" id="UP000193675"/>
    </source>
</evidence>
<dbReference type="AlphaFoldDB" id="A0A1X0ZS00"/>
<dbReference type="OrthoDB" id="7025110at2"/>
<keyword evidence="1" id="KW-0472">Membrane</keyword>